<dbReference type="InterPro" id="IPR002159">
    <property type="entry name" value="CD36_fam"/>
</dbReference>
<evidence type="ECO:0000313" key="8">
    <source>
        <dbReference type="Proteomes" id="UP000277204"/>
    </source>
</evidence>
<dbReference type="Proteomes" id="UP000277204">
    <property type="component" value="Unassembled WGS sequence"/>
</dbReference>
<evidence type="ECO:0000256" key="6">
    <source>
        <dbReference type="ARBA" id="ARBA00023180"/>
    </source>
</evidence>
<dbReference type="GO" id="GO:0005044">
    <property type="term" value="F:scavenger receptor activity"/>
    <property type="evidence" value="ECO:0007669"/>
    <property type="project" value="TreeGrafter"/>
</dbReference>
<evidence type="ECO:0000256" key="3">
    <source>
        <dbReference type="ARBA" id="ARBA00022692"/>
    </source>
</evidence>
<dbReference type="GO" id="GO:0005737">
    <property type="term" value="C:cytoplasm"/>
    <property type="evidence" value="ECO:0007669"/>
    <property type="project" value="TreeGrafter"/>
</dbReference>
<dbReference type="EMBL" id="UZAI01000228">
    <property type="protein sequence ID" value="VDO50195.1"/>
    <property type="molecule type" value="Genomic_DNA"/>
</dbReference>
<protein>
    <recommendedName>
        <fullName evidence="9">CD36 family protein</fullName>
    </recommendedName>
</protein>
<accession>A0A183LBC8</accession>
<dbReference type="PRINTS" id="PR01609">
    <property type="entry name" value="CD36FAMILY"/>
</dbReference>
<keyword evidence="3" id="KW-0812">Transmembrane</keyword>
<name>A0A183LBC8_9TREM</name>
<keyword evidence="8" id="KW-1185">Reference proteome</keyword>
<comment type="similarity">
    <text evidence="2">Belongs to the CD36 family.</text>
</comment>
<proteinExistence type="inferred from homology"/>
<keyword evidence="4" id="KW-1133">Transmembrane helix</keyword>
<dbReference type="STRING" id="48269.A0A183LBC8"/>
<evidence type="ECO:0000256" key="2">
    <source>
        <dbReference type="ARBA" id="ARBA00010532"/>
    </source>
</evidence>
<evidence type="ECO:0008006" key="9">
    <source>
        <dbReference type="Google" id="ProtNLM"/>
    </source>
</evidence>
<evidence type="ECO:0000313" key="7">
    <source>
        <dbReference type="EMBL" id="VDO50195.1"/>
    </source>
</evidence>
<organism evidence="7 8">
    <name type="scientific">Schistosoma margrebowiei</name>
    <dbReference type="NCBI Taxonomy" id="48269"/>
    <lineage>
        <taxon>Eukaryota</taxon>
        <taxon>Metazoa</taxon>
        <taxon>Spiralia</taxon>
        <taxon>Lophotrochozoa</taxon>
        <taxon>Platyhelminthes</taxon>
        <taxon>Trematoda</taxon>
        <taxon>Digenea</taxon>
        <taxon>Strigeidida</taxon>
        <taxon>Schistosomatoidea</taxon>
        <taxon>Schistosomatidae</taxon>
        <taxon>Schistosoma</taxon>
    </lineage>
</organism>
<keyword evidence="6" id="KW-0325">Glycoprotein</keyword>
<evidence type="ECO:0000256" key="1">
    <source>
        <dbReference type="ARBA" id="ARBA00004370"/>
    </source>
</evidence>
<dbReference type="PANTHER" id="PTHR11923">
    <property type="entry name" value="SCAVENGER RECEPTOR CLASS B TYPE-1 SR-B1"/>
    <property type="match status" value="1"/>
</dbReference>
<gene>
    <name evidence="7" type="ORF">SMRZ_LOCUS1103</name>
</gene>
<evidence type="ECO:0000256" key="5">
    <source>
        <dbReference type="ARBA" id="ARBA00023136"/>
    </source>
</evidence>
<reference evidence="7 8" key="1">
    <citation type="submission" date="2018-11" db="EMBL/GenBank/DDBJ databases">
        <authorList>
            <consortium name="Pathogen Informatics"/>
        </authorList>
    </citation>
    <scope>NUCLEOTIDE SEQUENCE [LARGE SCALE GENOMIC DNA]</scope>
    <source>
        <strain evidence="7 8">Zambia</strain>
    </source>
</reference>
<dbReference type="Pfam" id="PF01130">
    <property type="entry name" value="CD36"/>
    <property type="match status" value="2"/>
</dbReference>
<keyword evidence="5" id="KW-0472">Membrane</keyword>
<dbReference type="PANTHER" id="PTHR11923:SF51">
    <property type="entry name" value="LYSOSOME MEMBRANE PROTEIN 2"/>
    <property type="match status" value="1"/>
</dbReference>
<dbReference type="AlphaFoldDB" id="A0A183LBC8"/>
<dbReference type="GO" id="GO:0016020">
    <property type="term" value="C:membrane"/>
    <property type="evidence" value="ECO:0007669"/>
    <property type="project" value="UniProtKB-SubCell"/>
</dbReference>
<sequence>MARISKPNRICLILSTVALLFLSLICIIGLFIFNYLFASLISRKLAILPGSEIFDNWKSPSVPVYFSIYLYNLTNPQEVLSGGRPRFTEVGPYVYREDRQRNNVEFSGESPPKTVKYQHRIFYHFQPDLSVGPDDQGIVTSLDLVTVAINNLPGYYKVIFFLYTFNAFVSKTPREIIWGYQDPLMSVCLSSKVCDTDRAGLMATNNGTKVSNFVIDTGAYNISNVGKVLEYNGVTSLNYWRTDYANMINGTDGSVIRPGLQMSSRISFFVPDFCRSFHSDAVDWATATHDSSVHSLDLYAAILMFYLNGSHSHWDHLYSDLLRFASHPEQSQNATVNPLNAAFCPKKKAGPDCPPTGMIPLSPCSNPKISVPIFACQPHFLGADPSIRAAMDGIRKPDEKLDSTVLLIEPNTGFVLEAFKRVQINAYIENDGGLNEVYQDMAGPYFFPLAWFTENVRTWICYRPSFYTSHPLCLCSSSSDGHRMVFSWSVLTKACSILRNWSLSSSSLSLVEFTGMLLLFCFQFAVADKKALSKISNYILKPKKIIPIVLSTVGSLALISAVILIAVLLKRYKLTKTDSASIHGQAESTFMPTDTGLCNKTDESPFDQWTVKPSPEHESFQVS</sequence>
<comment type="subcellular location">
    <subcellularLocation>
        <location evidence="1">Membrane</location>
    </subcellularLocation>
</comment>
<evidence type="ECO:0000256" key="4">
    <source>
        <dbReference type="ARBA" id="ARBA00022989"/>
    </source>
</evidence>